<evidence type="ECO:0000313" key="2">
    <source>
        <dbReference type="Proteomes" id="UP000028681"/>
    </source>
</evidence>
<proteinExistence type="predicted"/>
<name>A0A076LRJ9_9GAMM</name>
<organism evidence="1 2">
    <name type="scientific">Edwardsiella anguillarum ET080813</name>
    <dbReference type="NCBI Taxonomy" id="667120"/>
    <lineage>
        <taxon>Bacteria</taxon>
        <taxon>Pseudomonadati</taxon>
        <taxon>Pseudomonadota</taxon>
        <taxon>Gammaproteobacteria</taxon>
        <taxon>Enterobacterales</taxon>
        <taxon>Hafniaceae</taxon>
        <taxon>Edwardsiella</taxon>
    </lineage>
</organism>
<dbReference type="HOGENOM" id="CLU_3167482_0_0_6"/>
<dbReference type="AlphaFoldDB" id="A0A076LRJ9"/>
<dbReference type="KEGG" id="ete:ETEE_2870"/>
<gene>
    <name evidence="1" type="ORF">ETEE_2870</name>
</gene>
<protein>
    <submittedName>
        <fullName evidence="1">Uncharacterized protein</fullName>
    </submittedName>
</protein>
<reference evidence="1 2" key="1">
    <citation type="journal article" date="2012" name="PLoS ONE">
        <title>Edwardsiella comparative phylogenomics reveal the new intra/inter-species taxonomic relationships, virulence evolution and niche adaptation mechanisms.</title>
        <authorList>
            <person name="Yang M."/>
            <person name="Lv Y."/>
            <person name="Xiao J."/>
            <person name="Wu H."/>
            <person name="Zheng H."/>
            <person name="Liu Q."/>
            <person name="Zhang Y."/>
            <person name="Wang Q."/>
        </authorList>
    </citation>
    <scope>NUCLEOTIDE SEQUENCE [LARGE SCALE GENOMIC DNA]</scope>
    <source>
        <strain evidence="2">080813</strain>
    </source>
</reference>
<dbReference type="EMBL" id="CP006664">
    <property type="protein sequence ID" value="AIJ09302.1"/>
    <property type="molecule type" value="Genomic_DNA"/>
</dbReference>
<evidence type="ECO:0000313" key="1">
    <source>
        <dbReference type="EMBL" id="AIJ09302.1"/>
    </source>
</evidence>
<accession>A0A076LRJ9</accession>
<dbReference type="Proteomes" id="UP000028681">
    <property type="component" value="Chromosome"/>
</dbReference>
<sequence>MPFSPSPVHAGLTFFKRGYLLRLTLHIPIPIPQRRWTVQFINQGALS</sequence>